<dbReference type="InterPro" id="IPR016181">
    <property type="entry name" value="Acyl_CoA_acyltransferase"/>
</dbReference>
<dbReference type="Gene3D" id="3.40.630.30">
    <property type="match status" value="1"/>
</dbReference>
<dbReference type="PROSITE" id="PS51186">
    <property type="entry name" value="GNAT"/>
    <property type="match status" value="1"/>
</dbReference>
<dbReference type="Proteomes" id="UP000229498">
    <property type="component" value="Unassembled WGS sequence"/>
</dbReference>
<keyword evidence="2" id="KW-0012">Acyltransferase</keyword>
<dbReference type="CDD" id="cd04301">
    <property type="entry name" value="NAT_SF"/>
    <property type="match status" value="1"/>
</dbReference>
<dbReference type="GO" id="GO:0016747">
    <property type="term" value="F:acyltransferase activity, transferring groups other than amino-acyl groups"/>
    <property type="evidence" value="ECO:0007669"/>
    <property type="project" value="InterPro"/>
</dbReference>
<dbReference type="OrthoDB" id="9789603at2"/>
<dbReference type="Pfam" id="PF00583">
    <property type="entry name" value="Acetyltransf_1"/>
    <property type="match status" value="1"/>
</dbReference>
<evidence type="ECO:0000256" key="2">
    <source>
        <dbReference type="ARBA" id="ARBA00023315"/>
    </source>
</evidence>
<dbReference type="PANTHER" id="PTHR43877">
    <property type="entry name" value="AMINOALKYLPHOSPHONATE N-ACETYLTRANSFERASE-RELATED-RELATED"/>
    <property type="match status" value="1"/>
</dbReference>
<evidence type="ECO:0000313" key="4">
    <source>
        <dbReference type="EMBL" id="PJK31565.1"/>
    </source>
</evidence>
<organism evidence="4 5">
    <name type="scientific">Minwuia thermotolerans</name>
    <dbReference type="NCBI Taxonomy" id="2056226"/>
    <lineage>
        <taxon>Bacteria</taxon>
        <taxon>Pseudomonadati</taxon>
        <taxon>Pseudomonadota</taxon>
        <taxon>Alphaproteobacteria</taxon>
        <taxon>Minwuiales</taxon>
        <taxon>Minwuiaceae</taxon>
        <taxon>Minwuia</taxon>
    </lineage>
</organism>
<dbReference type="InterPro" id="IPR050832">
    <property type="entry name" value="Bact_Acetyltransf"/>
</dbReference>
<dbReference type="RefSeq" id="WP_109794391.1">
    <property type="nucleotide sequence ID" value="NZ_PHIG01000004.1"/>
</dbReference>
<sequence>MNISFRSAVENDLAAIAALLADDGLGRARETPSDLEPYRAALRAMQAQTGNDYILAVDEGGAVMGCLQYTLIPGLSRSGMLRAQIEGVRVAGAARGQGLGERMLRHAIERARADGAALAQLTSDLRRADAIRFYERLGFVHSHAGMKLDL</sequence>
<proteinExistence type="predicted"/>
<keyword evidence="5" id="KW-1185">Reference proteome</keyword>
<dbReference type="PANTHER" id="PTHR43877:SF2">
    <property type="entry name" value="AMINOALKYLPHOSPHONATE N-ACETYLTRANSFERASE-RELATED"/>
    <property type="match status" value="1"/>
</dbReference>
<evidence type="ECO:0000256" key="1">
    <source>
        <dbReference type="ARBA" id="ARBA00022679"/>
    </source>
</evidence>
<protein>
    <submittedName>
        <fullName evidence="4">GNAT family N-acetyltransferase</fullName>
    </submittedName>
</protein>
<name>A0A2M9G772_9PROT</name>
<comment type="caution">
    <text evidence="4">The sequence shown here is derived from an EMBL/GenBank/DDBJ whole genome shotgun (WGS) entry which is preliminary data.</text>
</comment>
<gene>
    <name evidence="4" type="ORF">CVT23_00460</name>
</gene>
<dbReference type="SUPFAM" id="SSF55729">
    <property type="entry name" value="Acyl-CoA N-acyltransferases (Nat)"/>
    <property type="match status" value="1"/>
</dbReference>
<reference evidence="4 5" key="1">
    <citation type="submission" date="2017-11" db="EMBL/GenBank/DDBJ databases">
        <title>Draft genome sequence of Rhizobiales bacterium SY3-13.</title>
        <authorList>
            <person name="Sun C."/>
        </authorList>
    </citation>
    <scope>NUCLEOTIDE SEQUENCE [LARGE SCALE GENOMIC DNA]</scope>
    <source>
        <strain evidence="4 5">SY3-13</strain>
    </source>
</reference>
<evidence type="ECO:0000259" key="3">
    <source>
        <dbReference type="PROSITE" id="PS51186"/>
    </source>
</evidence>
<accession>A0A2M9G772</accession>
<evidence type="ECO:0000313" key="5">
    <source>
        <dbReference type="Proteomes" id="UP000229498"/>
    </source>
</evidence>
<dbReference type="AlphaFoldDB" id="A0A2M9G772"/>
<dbReference type="InterPro" id="IPR000182">
    <property type="entry name" value="GNAT_dom"/>
</dbReference>
<dbReference type="EMBL" id="PHIG01000004">
    <property type="protein sequence ID" value="PJK31565.1"/>
    <property type="molecule type" value="Genomic_DNA"/>
</dbReference>
<keyword evidence="1 4" id="KW-0808">Transferase</keyword>
<feature type="domain" description="N-acetyltransferase" evidence="3">
    <location>
        <begin position="3"/>
        <end position="150"/>
    </location>
</feature>